<proteinExistence type="predicted"/>
<dbReference type="AlphaFoldDB" id="A0A0D9RF41"/>
<reference evidence="2" key="3">
    <citation type="submission" date="2025-09" db="UniProtKB">
        <authorList>
            <consortium name="Ensembl"/>
        </authorList>
    </citation>
    <scope>IDENTIFICATION</scope>
</reference>
<sequence length="189" mass="21087">MSVAPQNTNCPSGNPTHNFLRELLWRGLGWLKGAEPSTPRGGPRKNSTLDPESAAQGRVPTSPHPFIDHRMERHWGFSVGSVGGKDWTKGLPNRLQGEQPRPDPRPQHRSRPRSPMSRLCTNSSRKPRNTEALLVSKPFYFQKVGVGKPRTLRAAGSRVQPAQTAWGPAALTRRWSCSSPRWPRSCRNS</sequence>
<accession>A0A0D9RF41</accession>
<reference evidence="2 3" key="1">
    <citation type="submission" date="2014-03" db="EMBL/GenBank/DDBJ databases">
        <authorList>
            <person name="Warren W."/>
            <person name="Wilson R.K."/>
        </authorList>
    </citation>
    <scope>NUCLEOTIDE SEQUENCE</scope>
</reference>
<evidence type="ECO:0000313" key="3">
    <source>
        <dbReference type="Proteomes" id="UP000029965"/>
    </source>
</evidence>
<dbReference type="EMBL" id="AQIB01154645">
    <property type="status" value="NOT_ANNOTATED_CDS"/>
    <property type="molecule type" value="Genomic_DNA"/>
</dbReference>
<keyword evidence="3" id="KW-1185">Reference proteome</keyword>
<dbReference type="GeneTree" id="ENSGT00500000046217"/>
<name>A0A0D9RF41_CHLSB</name>
<dbReference type="Proteomes" id="UP000029965">
    <property type="component" value="Chromosome 19"/>
</dbReference>
<evidence type="ECO:0000256" key="1">
    <source>
        <dbReference type="SAM" id="MobiDB-lite"/>
    </source>
</evidence>
<dbReference type="Ensembl" id="ENSCSAT00000009101.1">
    <property type="protein sequence ID" value="ENSCSAP00000007230.1"/>
    <property type="gene ID" value="ENSCSAG00000011013.1"/>
</dbReference>
<feature type="region of interest" description="Disordered" evidence="1">
    <location>
        <begin position="81"/>
        <end position="128"/>
    </location>
</feature>
<dbReference type="Bgee" id="ENSCSAG00000011013">
    <property type="expression patterns" value="Expressed in blood"/>
</dbReference>
<feature type="region of interest" description="Disordered" evidence="1">
    <location>
        <begin position="33"/>
        <end position="69"/>
    </location>
</feature>
<evidence type="ECO:0000313" key="2">
    <source>
        <dbReference type="Ensembl" id="ENSCSAP00000007230.1"/>
    </source>
</evidence>
<protein>
    <submittedName>
        <fullName evidence="2">Uncharacterized protein</fullName>
    </submittedName>
</protein>
<organism evidence="2 3">
    <name type="scientific">Chlorocebus sabaeus</name>
    <name type="common">Green monkey</name>
    <name type="synonym">Simia sabaea</name>
    <dbReference type="NCBI Taxonomy" id="60711"/>
    <lineage>
        <taxon>Eukaryota</taxon>
        <taxon>Metazoa</taxon>
        <taxon>Chordata</taxon>
        <taxon>Craniata</taxon>
        <taxon>Vertebrata</taxon>
        <taxon>Euteleostomi</taxon>
        <taxon>Mammalia</taxon>
        <taxon>Eutheria</taxon>
        <taxon>Euarchontoglires</taxon>
        <taxon>Primates</taxon>
        <taxon>Haplorrhini</taxon>
        <taxon>Catarrhini</taxon>
        <taxon>Cercopithecidae</taxon>
        <taxon>Cercopithecinae</taxon>
        <taxon>Chlorocebus</taxon>
    </lineage>
</organism>
<reference evidence="2" key="2">
    <citation type="submission" date="2025-08" db="UniProtKB">
        <authorList>
            <consortium name="Ensembl"/>
        </authorList>
    </citation>
    <scope>IDENTIFICATION</scope>
</reference>